<dbReference type="Pfam" id="PF04937">
    <property type="entry name" value="DUF659"/>
    <property type="match status" value="1"/>
</dbReference>
<proteinExistence type="predicted"/>
<accession>U5CSN4</accession>
<dbReference type="AlphaFoldDB" id="U5CSN4"/>
<dbReference type="EMBL" id="KI392467">
    <property type="protein sequence ID" value="ERN16256.1"/>
    <property type="molecule type" value="Genomic_DNA"/>
</dbReference>
<feature type="domain" description="DUF659" evidence="1">
    <location>
        <begin position="43"/>
        <end position="194"/>
    </location>
</feature>
<dbReference type="Proteomes" id="UP000017836">
    <property type="component" value="Unassembled WGS sequence"/>
</dbReference>
<dbReference type="eggNOG" id="ENOG502QUNQ">
    <property type="taxonomic scope" value="Eukaryota"/>
</dbReference>
<reference evidence="3" key="1">
    <citation type="journal article" date="2013" name="Science">
        <title>The Amborella genome and the evolution of flowering plants.</title>
        <authorList>
            <consortium name="Amborella Genome Project"/>
        </authorList>
    </citation>
    <scope>NUCLEOTIDE SEQUENCE [LARGE SCALE GENOMIC DNA]</scope>
</reference>
<dbReference type="InterPro" id="IPR007021">
    <property type="entry name" value="DUF659"/>
</dbReference>
<keyword evidence="3" id="KW-1185">Reference proteome</keyword>
<evidence type="ECO:0000259" key="1">
    <source>
        <dbReference type="Pfam" id="PF04937"/>
    </source>
</evidence>
<dbReference type="PANTHER" id="PTHR32166">
    <property type="entry name" value="OSJNBA0013A04.12 PROTEIN"/>
    <property type="match status" value="1"/>
</dbReference>
<protein>
    <recommendedName>
        <fullName evidence="1">DUF659 domain-containing protein</fullName>
    </recommendedName>
</protein>
<dbReference type="PANTHER" id="PTHR32166:SF24">
    <property type="entry name" value="F16P17.2 PROTEIN"/>
    <property type="match status" value="1"/>
</dbReference>
<organism evidence="2 3">
    <name type="scientific">Amborella trichopoda</name>
    <dbReference type="NCBI Taxonomy" id="13333"/>
    <lineage>
        <taxon>Eukaryota</taxon>
        <taxon>Viridiplantae</taxon>
        <taxon>Streptophyta</taxon>
        <taxon>Embryophyta</taxon>
        <taxon>Tracheophyta</taxon>
        <taxon>Spermatophyta</taxon>
        <taxon>Magnoliopsida</taxon>
        <taxon>Amborellales</taxon>
        <taxon>Amborellaceae</taxon>
        <taxon>Amborella</taxon>
    </lineage>
</organism>
<name>U5CSN4_AMBTC</name>
<dbReference type="OMA" id="FLFREYS"/>
<dbReference type="Gramene" id="ERN16256">
    <property type="protein sequence ID" value="ERN16256"/>
    <property type="gene ID" value="AMTR_s00063p00144210"/>
</dbReference>
<evidence type="ECO:0000313" key="2">
    <source>
        <dbReference type="EMBL" id="ERN16256.1"/>
    </source>
</evidence>
<evidence type="ECO:0000313" key="3">
    <source>
        <dbReference type="Proteomes" id="UP000017836"/>
    </source>
</evidence>
<sequence length="238" mass="27415">MLGRYVGKWFYDKRIPFDAANSPYFPLMVSAIQRAGPGVKPLTAYELSGPILDEEVDEVTKWIEEYKQSWPRTGITLMSDGWLNKVSKNEFLNFLAYSPKGTTFLSSKDVSGTKKDANFYVRLYDQIVKQVGDKHVVQFIKDNVCACVSAGRKLMDKRKHLVWTLCAAHSIDLMLEEIGEIKIMNETLNEARLVSRFIYNQSKILFLFREYSKKKEIIRPAITRFATDYLAVDSIRES</sequence>
<dbReference type="HOGENOM" id="CLU_016471_5_1_1"/>
<gene>
    <name evidence="2" type="ORF">AMTR_s00063p00144210</name>
</gene>
<dbReference type="SUPFAM" id="SSF53098">
    <property type="entry name" value="Ribonuclease H-like"/>
    <property type="match status" value="1"/>
</dbReference>
<dbReference type="InterPro" id="IPR012337">
    <property type="entry name" value="RNaseH-like_sf"/>
</dbReference>